<evidence type="ECO:0000313" key="3">
    <source>
        <dbReference type="Proteomes" id="UP000068167"/>
    </source>
</evidence>
<dbReference type="NCBIfam" id="TIGR01444">
    <property type="entry name" value="fkbM_fam"/>
    <property type="match status" value="1"/>
</dbReference>
<evidence type="ECO:0000259" key="1">
    <source>
        <dbReference type="Pfam" id="PF05050"/>
    </source>
</evidence>
<evidence type="ECO:0000313" key="2">
    <source>
        <dbReference type="EMBL" id="AKV68211.1"/>
    </source>
</evidence>
<dbReference type="PANTHER" id="PTHR34203:SF15">
    <property type="entry name" value="SLL1173 PROTEIN"/>
    <property type="match status" value="1"/>
</dbReference>
<sequence>MKELIIRLFPNSMLQAIQDLLYRRKQLFSSPLITKYPGDDASVLQCCIAYNKYGGYCLPWSSVHRPAAQTILSGEVWEPKTIEIITKNCGTGDIIHAGTYFGDFLPAISRACSSHAKVWAFEPHPENYRCSVITININRLDNVEIANAGLGFQEGSMSMLITDRIGRALGGGSKLIKSDSQSQGQSVRVKVLRIDDVISSDRNISIIQLDVEGFEQQALAGAMETIRRCKPMLILESLPDEDWLSANLFTLGYKVKGKVHINSVLSVA</sequence>
<dbReference type="SUPFAM" id="SSF53335">
    <property type="entry name" value="S-adenosyl-L-methionine-dependent methyltransferases"/>
    <property type="match status" value="1"/>
</dbReference>
<accession>A0A0K1S2L4</accession>
<dbReference type="InterPro" id="IPR006342">
    <property type="entry name" value="FkbM_mtfrase"/>
</dbReference>
<feature type="domain" description="Methyltransferase FkbM" evidence="1">
    <location>
        <begin position="97"/>
        <end position="238"/>
    </location>
</feature>
<reference evidence="2 3" key="1">
    <citation type="journal article" date="2016" name="Stand. Genomic Sci.">
        <title>Complete genome sequence and genomic characterization of Microcystis panniformis FACHB 1757 by third-generation sequencing.</title>
        <authorList>
            <person name="Zhang J.Y."/>
            <person name="Guan R."/>
            <person name="Zhang H.J."/>
            <person name="Li H."/>
            <person name="Xiao P."/>
            <person name="Yu G.L."/>
            <person name="Du L."/>
            <person name="Cao D.M."/>
            <person name="Zhu B.C."/>
            <person name="Li R.H."/>
            <person name="Lu Z.H."/>
        </authorList>
    </citation>
    <scope>NUCLEOTIDE SEQUENCE [LARGE SCALE GENOMIC DNA]</scope>
    <source>
        <strain evidence="2 3">FACHB-1757</strain>
    </source>
</reference>
<dbReference type="Pfam" id="PF05050">
    <property type="entry name" value="Methyltransf_21"/>
    <property type="match status" value="1"/>
</dbReference>
<dbReference type="PATRIC" id="fig|1638788.3.peg.3225"/>
<proteinExistence type="predicted"/>
<dbReference type="InterPro" id="IPR029063">
    <property type="entry name" value="SAM-dependent_MTases_sf"/>
</dbReference>
<dbReference type="GO" id="GO:0032259">
    <property type="term" value="P:methylation"/>
    <property type="evidence" value="ECO:0007669"/>
    <property type="project" value="UniProtKB-KW"/>
</dbReference>
<dbReference type="Proteomes" id="UP000068167">
    <property type="component" value="Chromosome"/>
</dbReference>
<dbReference type="RefSeq" id="WP_052276764.1">
    <property type="nucleotide sequence ID" value="NZ_CP011339.1"/>
</dbReference>
<keyword evidence="2" id="KW-0489">Methyltransferase</keyword>
<dbReference type="Gene3D" id="3.40.50.150">
    <property type="entry name" value="Vaccinia Virus protein VP39"/>
    <property type="match status" value="1"/>
</dbReference>
<organism evidence="2 3">
    <name type="scientific">Microcystis panniformis FACHB-1757</name>
    <dbReference type="NCBI Taxonomy" id="1638788"/>
    <lineage>
        <taxon>Bacteria</taxon>
        <taxon>Bacillati</taxon>
        <taxon>Cyanobacteriota</taxon>
        <taxon>Cyanophyceae</taxon>
        <taxon>Oscillatoriophycideae</taxon>
        <taxon>Chroococcales</taxon>
        <taxon>Microcystaceae</taxon>
        <taxon>Microcystis</taxon>
    </lineage>
</organism>
<dbReference type="PANTHER" id="PTHR34203">
    <property type="entry name" value="METHYLTRANSFERASE, FKBM FAMILY PROTEIN"/>
    <property type="match status" value="1"/>
</dbReference>
<gene>
    <name evidence="2" type="ORF">VL20_3198</name>
</gene>
<protein>
    <submittedName>
        <fullName evidence="2">Methyltransferase</fullName>
    </submittedName>
</protein>
<keyword evidence="3" id="KW-1185">Reference proteome</keyword>
<name>A0A0K1S2L4_9CHRO</name>
<dbReference type="AlphaFoldDB" id="A0A0K1S2L4"/>
<dbReference type="GO" id="GO:0008168">
    <property type="term" value="F:methyltransferase activity"/>
    <property type="evidence" value="ECO:0007669"/>
    <property type="project" value="UniProtKB-KW"/>
</dbReference>
<dbReference type="KEGG" id="mpk:VL20_3198"/>
<dbReference type="EMBL" id="CP011339">
    <property type="protein sequence ID" value="AKV68211.1"/>
    <property type="molecule type" value="Genomic_DNA"/>
</dbReference>
<dbReference type="InterPro" id="IPR052514">
    <property type="entry name" value="SAM-dependent_MTase"/>
</dbReference>
<keyword evidence="2" id="KW-0808">Transferase</keyword>